<dbReference type="InterPro" id="IPR036388">
    <property type="entry name" value="WH-like_DNA-bd_sf"/>
</dbReference>
<keyword evidence="3" id="KW-0804">Transcription</keyword>
<dbReference type="RefSeq" id="WP_099033228.1">
    <property type="nucleotide sequence ID" value="NZ_BMGJ01000002.1"/>
</dbReference>
<dbReference type="EMBL" id="BMGJ01000002">
    <property type="protein sequence ID" value="GGD52668.1"/>
    <property type="molecule type" value="Genomic_DNA"/>
</dbReference>
<sequence length="251" mass="28532">MNQHRECAISCQNCSISQLCLPFTLNSNELDKLDNIIQRKRPFQKNDKLFQSGDSLVSLFAVRSGSFKSYALASDGEEQITAFHLPGDIIGFDSINNKIHKTSAQALETSMVCEIPFHTLEQLSGDLPRLRQQVMRMMSNEIQSDQEMLLLLNKRTAHQRLAHFMTQLANRYHQRGFSATQFRLSMTRAEIGNYLGLTVETISRLLTRFQKFGIIQVDGKFITLLEPELLKQALENPVLAVPQNKTGEELT</sequence>
<keyword evidence="1" id="KW-0805">Transcription regulation</keyword>
<name>A0ABQ1R2C2_9ALTE</name>
<evidence type="ECO:0000259" key="5">
    <source>
        <dbReference type="PROSITE" id="PS51063"/>
    </source>
</evidence>
<dbReference type="PANTHER" id="PTHR24567">
    <property type="entry name" value="CRP FAMILY TRANSCRIPTIONAL REGULATORY PROTEIN"/>
    <property type="match status" value="1"/>
</dbReference>
<dbReference type="Pfam" id="PF00027">
    <property type="entry name" value="cNMP_binding"/>
    <property type="match status" value="1"/>
</dbReference>
<dbReference type="InterPro" id="IPR050397">
    <property type="entry name" value="Env_Response_Regulators"/>
</dbReference>
<keyword evidence="2" id="KW-0238">DNA-binding</keyword>
<dbReference type="SMART" id="SM00419">
    <property type="entry name" value="HTH_CRP"/>
    <property type="match status" value="1"/>
</dbReference>
<dbReference type="InterPro" id="IPR018335">
    <property type="entry name" value="Tscrpt_reg_HTH_Crp-type_CS"/>
</dbReference>
<dbReference type="PRINTS" id="PR00034">
    <property type="entry name" value="HTHCRP"/>
</dbReference>
<dbReference type="Gene3D" id="2.60.120.10">
    <property type="entry name" value="Jelly Rolls"/>
    <property type="match status" value="1"/>
</dbReference>
<dbReference type="SUPFAM" id="SSF46785">
    <property type="entry name" value="Winged helix' DNA-binding domain"/>
    <property type="match status" value="1"/>
</dbReference>
<dbReference type="InterPro" id="IPR018490">
    <property type="entry name" value="cNMP-bd_dom_sf"/>
</dbReference>
<proteinExistence type="predicted"/>
<dbReference type="PROSITE" id="PS51063">
    <property type="entry name" value="HTH_CRP_2"/>
    <property type="match status" value="1"/>
</dbReference>
<evidence type="ECO:0000313" key="7">
    <source>
        <dbReference type="Proteomes" id="UP000614272"/>
    </source>
</evidence>
<organism evidence="6 7">
    <name type="scientific">Lacimicrobium alkaliphilum</name>
    <dbReference type="NCBI Taxonomy" id="1526571"/>
    <lineage>
        <taxon>Bacteria</taxon>
        <taxon>Pseudomonadati</taxon>
        <taxon>Pseudomonadota</taxon>
        <taxon>Gammaproteobacteria</taxon>
        <taxon>Alteromonadales</taxon>
        <taxon>Alteromonadaceae</taxon>
        <taxon>Lacimicrobium</taxon>
    </lineage>
</organism>
<feature type="domain" description="HTH crp-type" evidence="5">
    <location>
        <begin position="155"/>
        <end position="228"/>
    </location>
</feature>
<dbReference type="Pfam" id="PF13545">
    <property type="entry name" value="HTH_Crp_2"/>
    <property type="match status" value="1"/>
</dbReference>
<protein>
    <submittedName>
        <fullName evidence="6">Transcriptional regulator FNR</fullName>
    </submittedName>
</protein>
<dbReference type="Proteomes" id="UP000614272">
    <property type="component" value="Unassembled WGS sequence"/>
</dbReference>
<dbReference type="InterPro" id="IPR014710">
    <property type="entry name" value="RmlC-like_jellyroll"/>
</dbReference>
<accession>A0ABQ1R2C2</accession>
<dbReference type="CDD" id="cd00092">
    <property type="entry name" value="HTH_CRP"/>
    <property type="match status" value="1"/>
</dbReference>
<dbReference type="InterPro" id="IPR012318">
    <property type="entry name" value="HTH_CRP"/>
</dbReference>
<evidence type="ECO:0000256" key="3">
    <source>
        <dbReference type="ARBA" id="ARBA00023163"/>
    </source>
</evidence>
<dbReference type="SMART" id="SM00100">
    <property type="entry name" value="cNMP"/>
    <property type="match status" value="1"/>
</dbReference>
<dbReference type="SUPFAM" id="SSF51206">
    <property type="entry name" value="cAMP-binding domain-like"/>
    <property type="match status" value="1"/>
</dbReference>
<gene>
    <name evidence="6" type="primary">fnr</name>
    <name evidence="6" type="ORF">GCM10011357_05680</name>
</gene>
<evidence type="ECO:0000259" key="4">
    <source>
        <dbReference type="PROSITE" id="PS50042"/>
    </source>
</evidence>
<dbReference type="PROSITE" id="PS00042">
    <property type="entry name" value="HTH_CRP_1"/>
    <property type="match status" value="1"/>
</dbReference>
<dbReference type="NCBIfam" id="NF008365">
    <property type="entry name" value="PRK11161.1"/>
    <property type="match status" value="1"/>
</dbReference>
<feature type="domain" description="Cyclic nucleotide-binding" evidence="4">
    <location>
        <begin position="21"/>
        <end position="91"/>
    </location>
</feature>
<comment type="caution">
    <text evidence="6">The sequence shown here is derived from an EMBL/GenBank/DDBJ whole genome shotgun (WGS) entry which is preliminary data.</text>
</comment>
<keyword evidence="7" id="KW-1185">Reference proteome</keyword>
<dbReference type="PANTHER" id="PTHR24567:SF75">
    <property type="entry name" value="FUMARATE AND NITRATE REDUCTION REGULATORY PROTEIN"/>
    <property type="match status" value="1"/>
</dbReference>
<evidence type="ECO:0000313" key="6">
    <source>
        <dbReference type="EMBL" id="GGD52668.1"/>
    </source>
</evidence>
<reference evidence="7" key="1">
    <citation type="journal article" date="2019" name="Int. J. Syst. Evol. Microbiol.">
        <title>The Global Catalogue of Microorganisms (GCM) 10K type strain sequencing project: providing services to taxonomists for standard genome sequencing and annotation.</title>
        <authorList>
            <consortium name="The Broad Institute Genomics Platform"/>
            <consortium name="The Broad Institute Genome Sequencing Center for Infectious Disease"/>
            <person name="Wu L."/>
            <person name="Ma J."/>
        </authorList>
    </citation>
    <scope>NUCLEOTIDE SEQUENCE [LARGE SCALE GENOMIC DNA]</scope>
    <source>
        <strain evidence="7">CGMCC 1.12923</strain>
    </source>
</reference>
<dbReference type="InterPro" id="IPR036390">
    <property type="entry name" value="WH_DNA-bd_sf"/>
</dbReference>
<dbReference type="InterPro" id="IPR000595">
    <property type="entry name" value="cNMP-bd_dom"/>
</dbReference>
<dbReference type="PROSITE" id="PS50042">
    <property type="entry name" value="CNMP_BINDING_3"/>
    <property type="match status" value="1"/>
</dbReference>
<dbReference type="CDD" id="cd00038">
    <property type="entry name" value="CAP_ED"/>
    <property type="match status" value="1"/>
</dbReference>
<evidence type="ECO:0000256" key="1">
    <source>
        <dbReference type="ARBA" id="ARBA00023015"/>
    </source>
</evidence>
<evidence type="ECO:0000256" key="2">
    <source>
        <dbReference type="ARBA" id="ARBA00023125"/>
    </source>
</evidence>
<dbReference type="Gene3D" id="1.10.10.10">
    <property type="entry name" value="Winged helix-like DNA-binding domain superfamily/Winged helix DNA-binding domain"/>
    <property type="match status" value="1"/>
</dbReference>